<protein>
    <submittedName>
        <fullName evidence="2">Cell division protein FtsQ</fullName>
    </submittedName>
</protein>
<accession>A0A1H7C0H9</accession>
<dbReference type="RefSeq" id="WP_092178819.1">
    <property type="nucleotide sequence ID" value="NZ_FNZH01000014.1"/>
</dbReference>
<gene>
    <name evidence="2" type="ORF">SAMN05192553_11445</name>
</gene>
<evidence type="ECO:0000313" key="2">
    <source>
        <dbReference type="EMBL" id="SEJ80120.1"/>
    </source>
</evidence>
<proteinExistence type="predicted"/>
<keyword evidence="2" id="KW-0131">Cell cycle</keyword>
<name>A0A1H7C0H9_9BACT</name>
<dbReference type="GO" id="GO:0051301">
    <property type="term" value="P:cell division"/>
    <property type="evidence" value="ECO:0007669"/>
    <property type="project" value="UniProtKB-KW"/>
</dbReference>
<reference evidence="3" key="1">
    <citation type="submission" date="2016-10" db="EMBL/GenBank/DDBJ databases">
        <authorList>
            <person name="Varghese N."/>
            <person name="Submissions S."/>
        </authorList>
    </citation>
    <scope>NUCLEOTIDE SEQUENCE [LARGE SCALE GENOMIC DNA]</scope>
    <source>
        <strain evidence="3">IBRC-M 10761</strain>
    </source>
</reference>
<dbReference type="EMBL" id="FNZH01000014">
    <property type="protein sequence ID" value="SEJ80120.1"/>
    <property type="molecule type" value="Genomic_DNA"/>
</dbReference>
<dbReference type="Proteomes" id="UP000199403">
    <property type="component" value="Unassembled WGS sequence"/>
</dbReference>
<dbReference type="AlphaFoldDB" id="A0A1H7C0H9"/>
<keyword evidence="1" id="KW-1133">Transmembrane helix</keyword>
<dbReference type="STRING" id="1416801.SAMN05192553_11445"/>
<dbReference type="OrthoDB" id="1466667at2"/>
<keyword evidence="1" id="KW-0472">Membrane</keyword>
<keyword evidence="1" id="KW-0812">Transmembrane</keyword>
<sequence length="255" mass="28597">MKGLNIRNVKKPILLVLAGLVLSGFIAFVEKKAASRTLSGLEIHVEGVSDVYFVEEKEVASLLTNAFPELEKQGALGAISINALEKKVEAHPFVKKAEVFRDLKGTIRVHVSQHVPMARIVRPMAADGYISSTGKILPTSSNYTSRVLVLTGRRAEALLKLEDLSASEPALLDLIHFINEDPFWAAQISSLELRDNGDIDLYQQVGKQVIEFGKPENIDMKFRKIKTYYKKILPEKGWNTYDRVNVKYKDQIICE</sequence>
<feature type="transmembrane region" description="Helical" evidence="1">
    <location>
        <begin position="12"/>
        <end position="29"/>
    </location>
</feature>
<keyword evidence="2" id="KW-0132">Cell division</keyword>
<organism evidence="2 3">
    <name type="scientific">Cyclobacterium xiamenense</name>
    <dbReference type="NCBI Taxonomy" id="1297121"/>
    <lineage>
        <taxon>Bacteria</taxon>
        <taxon>Pseudomonadati</taxon>
        <taxon>Bacteroidota</taxon>
        <taxon>Cytophagia</taxon>
        <taxon>Cytophagales</taxon>
        <taxon>Cyclobacteriaceae</taxon>
        <taxon>Cyclobacterium</taxon>
    </lineage>
</organism>
<dbReference type="Gene3D" id="3.10.20.310">
    <property type="entry name" value="membrane protein fhac"/>
    <property type="match status" value="1"/>
</dbReference>
<evidence type="ECO:0000256" key="1">
    <source>
        <dbReference type="SAM" id="Phobius"/>
    </source>
</evidence>
<evidence type="ECO:0000313" key="3">
    <source>
        <dbReference type="Proteomes" id="UP000199403"/>
    </source>
</evidence>
<keyword evidence="3" id="KW-1185">Reference proteome</keyword>